<feature type="region of interest" description="Disordered" evidence="1">
    <location>
        <begin position="88"/>
        <end position="155"/>
    </location>
</feature>
<dbReference type="EMBL" id="BMAR01000008">
    <property type="protein sequence ID" value="GFR44502.1"/>
    <property type="molecule type" value="Genomic_DNA"/>
</dbReference>
<dbReference type="GO" id="GO:0000479">
    <property type="term" value="P:endonucleolytic cleavage of tricistronic rRNA transcript (SSU-rRNA, 5.8S rRNA, LSU-rRNA)"/>
    <property type="evidence" value="ECO:0007669"/>
    <property type="project" value="TreeGrafter"/>
</dbReference>
<accession>A0AAD3DPZ0</accession>
<comment type="caution">
    <text evidence="2">The sequence shown here is derived from an EMBL/GenBank/DDBJ whole genome shotgun (WGS) entry which is preliminary data.</text>
</comment>
<organism evidence="2 3">
    <name type="scientific">Astrephomene gubernaculifera</name>
    <dbReference type="NCBI Taxonomy" id="47775"/>
    <lineage>
        <taxon>Eukaryota</taxon>
        <taxon>Viridiplantae</taxon>
        <taxon>Chlorophyta</taxon>
        <taxon>core chlorophytes</taxon>
        <taxon>Chlorophyceae</taxon>
        <taxon>CS clade</taxon>
        <taxon>Chlamydomonadales</taxon>
        <taxon>Astrephomenaceae</taxon>
        <taxon>Astrephomene</taxon>
    </lineage>
</organism>
<dbReference type="AlphaFoldDB" id="A0AAD3DPZ0"/>
<feature type="non-terminal residue" evidence="2">
    <location>
        <position position="155"/>
    </location>
</feature>
<keyword evidence="3" id="KW-1185">Reference proteome</keyword>
<gene>
    <name evidence="2" type="ORF">Agub_g5766</name>
</gene>
<dbReference type="Proteomes" id="UP001054857">
    <property type="component" value="Unassembled WGS sequence"/>
</dbReference>
<dbReference type="PANTHER" id="PTHR12858:SF2">
    <property type="entry name" value="RIBOSOME BIOGENESIS PROTEIN BMS1 HOMOLOG"/>
    <property type="match status" value="1"/>
</dbReference>
<name>A0AAD3DPZ0_9CHLO</name>
<dbReference type="GO" id="GO:0030686">
    <property type="term" value="C:90S preribosome"/>
    <property type="evidence" value="ECO:0007669"/>
    <property type="project" value="TreeGrafter"/>
</dbReference>
<dbReference type="GO" id="GO:0003924">
    <property type="term" value="F:GTPase activity"/>
    <property type="evidence" value="ECO:0007669"/>
    <property type="project" value="TreeGrafter"/>
</dbReference>
<protein>
    <submittedName>
        <fullName evidence="2">Uncharacterized protein</fullName>
    </submittedName>
</protein>
<sequence length="155" mass="18110">WVGLRTVADLRRALGVGAPRHTDSLYRDVERAPRRFNPLKVPKALQAALPFKSKPKLEPKGKRKTLEQKRAVVMEKDEKKAATLLQQLNAIRNEKARKRREQSSRRREQYTKKQAAQEEWRAKFNKEERKKRYREEGKAEKRKELGPRGKAAKGA</sequence>
<dbReference type="InterPro" id="IPR039761">
    <property type="entry name" value="Bms1/Tsr1"/>
</dbReference>
<evidence type="ECO:0000313" key="2">
    <source>
        <dbReference type="EMBL" id="GFR44502.1"/>
    </source>
</evidence>
<dbReference type="GO" id="GO:0005525">
    <property type="term" value="F:GTP binding"/>
    <property type="evidence" value="ECO:0007669"/>
    <property type="project" value="TreeGrafter"/>
</dbReference>
<dbReference type="GO" id="GO:0034511">
    <property type="term" value="F:U3 snoRNA binding"/>
    <property type="evidence" value="ECO:0007669"/>
    <property type="project" value="TreeGrafter"/>
</dbReference>
<feature type="compositionally biased region" description="Basic and acidic residues" evidence="1">
    <location>
        <begin position="55"/>
        <end position="73"/>
    </location>
</feature>
<feature type="compositionally biased region" description="Basic and acidic residues" evidence="1">
    <location>
        <begin position="101"/>
        <end position="147"/>
    </location>
</feature>
<evidence type="ECO:0000313" key="3">
    <source>
        <dbReference type="Proteomes" id="UP001054857"/>
    </source>
</evidence>
<reference evidence="2 3" key="1">
    <citation type="journal article" date="2021" name="Sci. Rep.">
        <title>Genome sequencing of the multicellular alga Astrephomene provides insights into convergent evolution of germ-soma differentiation.</title>
        <authorList>
            <person name="Yamashita S."/>
            <person name="Yamamoto K."/>
            <person name="Matsuzaki R."/>
            <person name="Suzuki S."/>
            <person name="Yamaguchi H."/>
            <person name="Hirooka S."/>
            <person name="Minakuchi Y."/>
            <person name="Miyagishima S."/>
            <person name="Kawachi M."/>
            <person name="Toyoda A."/>
            <person name="Nozaki H."/>
        </authorList>
    </citation>
    <scope>NUCLEOTIDE SEQUENCE [LARGE SCALE GENOMIC DNA]</scope>
    <source>
        <strain evidence="2 3">NIES-4017</strain>
    </source>
</reference>
<feature type="region of interest" description="Disordered" evidence="1">
    <location>
        <begin position="50"/>
        <end position="73"/>
    </location>
</feature>
<proteinExistence type="predicted"/>
<dbReference type="GO" id="GO:0000462">
    <property type="term" value="P:maturation of SSU-rRNA from tricistronic rRNA transcript (SSU-rRNA, 5.8S rRNA, LSU-rRNA)"/>
    <property type="evidence" value="ECO:0007669"/>
    <property type="project" value="TreeGrafter"/>
</dbReference>
<feature type="non-terminal residue" evidence="2">
    <location>
        <position position="1"/>
    </location>
</feature>
<evidence type="ECO:0000256" key="1">
    <source>
        <dbReference type="SAM" id="MobiDB-lite"/>
    </source>
</evidence>
<dbReference type="PANTHER" id="PTHR12858">
    <property type="entry name" value="RIBOSOME BIOGENESIS PROTEIN"/>
    <property type="match status" value="1"/>
</dbReference>